<feature type="transmembrane region" description="Helical" evidence="7">
    <location>
        <begin position="104"/>
        <end position="124"/>
    </location>
</feature>
<dbReference type="EMBL" id="CM035409">
    <property type="protein sequence ID" value="KAH7439609.1"/>
    <property type="molecule type" value="Genomic_DNA"/>
</dbReference>
<evidence type="ECO:0000256" key="7">
    <source>
        <dbReference type="SAM" id="Phobius"/>
    </source>
</evidence>
<comment type="subcellular location">
    <subcellularLocation>
        <location evidence="1">Endoplasmic reticulum membrane</location>
        <topology evidence="1">Multi-pass membrane protein</topology>
    </subcellularLocation>
</comment>
<dbReference type="Proteomes" id="UP000825935">
    <property type="component" value="Chromosome 4"/>
</dbReference>
<feature type="transmembrane region" description="Helical" evidence="7">
    <location>
        <begin position="42"/>
        <end position="60"/>
    </location>
</feature>
<dbReference type="InterPro" id="IPR039955">
    <property type="entry name" value="DTM1"/>
</dbReference>
<evidence type="ECO:0000256" key="4">
    <source>
        <dbReference type="ARBA" id="ARBA00022824"/>
    </source>
</evidence>
<dbReference type="Pfam" id="PF06645">
    <property type="entry name" value="SPC12"/>
    <property type="match status" value="1"/>
</dbReference>
<dbReference type="AlphaFoldDB" id="A0A8T2V5S2"/>
<evidence type="ECO:0000256" key="1">
    <source>
        <dbReference type="ARBA" id="ARBA00004477"/>
    </source>
</evidence>
<dbReference type="PANTHER" id="PTHR38354">
    <property type="entry name" value="SIGNAL PEPTIDASE COMPLEX-LIKE PROTEIN DTM1"/>
    <property type="match status" value="1"/>
</dbReference>
<evidence type="ECO:0000256" key="6">
    <source>
        <dbReference type="ARBA" id="ARBA00023136"/>
    </source>
</evidence>
<dbReference type="PANTHER" id="PTHR38354:SF2">
    <property type="entry name" value="SIGNAL PEPTIDASE COMPLEX-LIKE PROTEIN DTM1"/>
    <property type="match status" value="1"/>
</dbReference>
<accession>A0A8T2V5S2</accession>
<keyword evidence="6 7" id="KW-0472">Membrane</keyword>
<dbReference type="GO" id="GO:0005787">
    <property type="term" value="C:signal peptidase complex"/>
    <property type="evidence" value="ECO:0007669"/>
    <property type="project" value="InterPro"/>
</dbReference>
<proteinExistence type="inferred from homology"/>
<evidence type="ECO:0000313" key="9">
    <source>
        <dbReference type="Proteomes" id="UP000825935"/>
    </source>
</evidence>
<evidence type="ECO:0000313" key="8">
    <source>
        <dbReference type="EMBL" id="KAH7439609.1"/>
    </source>
</evidence>
<name>A0A8T2V5S2_CERRI</name>
<dbReference type="InterPro" id="IPR009542">
    <property type="entry name" value="Spc1/SPCS1"/>
</dbReference>
<sequence>MKTPAEPTSQRFQDTHLQYILLASATVAILTGFYTCSLKRMLITYVGAVFLGMLVVIPDWEYFTSRHFTEWIEPMPFDAESRKLQKSLFPTLKKTTKYAKREDIHIFGILFIIVSSALTLYFSWKFVRN</sequence>
<evidence type="ECO:0008006" key="10">
    <source>
        <dbReference type="Google" id="ProtNLM"/>
    </source>
</evidence>
<dbReference type="OrthoDB" id="1911454at2759"/>
<dbReference type="GO" id="GO:0006465">
    <property type="term" value="P:signal peptide processing"/>
    <property type="evidence" value="ECO:0007669"/>
    <property type="project" value="InterPro"/>
</dbReference>
<organism evidence="8 9">
    <name type="scientific">Ceratopteris richardii</name>
    <name type="common">Triangle waterfern</name>
    <dbReference type="NCBI Taxonomy" id="49495"/>
    <lineage>
        <taxon>Eukaryota</taxon>
        <taxon>Viridiplantae</taxon>
        <taxon>Streptophyta</taxon>
        <taxon>Embryophyta</taxon>
        <taxon>Tracheophyta</taxon>
        <taxon>Polypodiopsida</taxon>
        <taxon>Polypodiidae</taxon>
        <taxon>Polypodiales</taxon>
        <taxon>Pteridineae</taxon>
        <taxon>Pteridaceae</taxon>
        <taxon>Parkerioideae</taxon>
        <taxon>Ceratopteris</taxon>
    </lineage>
</organism>
<protein>
    <recommendedName>
        <fullName evidence="10">Signal peptidase complex subunit 1</fullName>
    </recommendedName>
</protein>
<keyword evidence="5 7" id="KW-1133">Transmembrane helix</keyword>
<comment type="caution">
    <text evidence="8">The sequence shown here is derived from an EMBL/GenBank/DDBJ whole genome shotgun (WGS) entry which is preliminary data.</text>
</comment>
<feature type="transmembrane region" description="Helical" evidence="7">
    <location>
        <begin position="16"/>
        <end position="35"/>
    </location>
</feature>
<evidence type="ECO:0000256" key="2">
    <source>
        <dbReference type="ARBA" id="ARBA00005245"/>
    </source>
</evidence>
<keyword evidence="9" id="KW-1185">Reference proteome</keyword>
<keyword evidence="4" id="KW-0256">Endoplasmic reticulum</keyword>
<keyword evidence="3 7" id="KW-0812">Transmembrane</keyword>
<gene>
    <name evidence="8" type="ORF">KP509_04G068400</name>
</gene>
<comment type="similarity">
    <text evidence="2">Belongs to the SPCS1 family.</text>
</comment>
<reference evidence="8" key="1">
    <citation type="submission" date="2021-08" db="EMBL/GenBank/DDBJ databases">
        <title>WGS assembly of Ceratopteris richardii.</title>
        <authorList>
            <person name="Marchant D.B."/>
            <person name="Chen G."/>
            <person name="Jenkins J."/>
            <person name="Shu S."/>
            <person name="Leebens-Mack J."/>
            <person name="Grimwood J."/>
            <person name="Schmutz J."/>
            <person name="Soltis P."/>
            <person name="Soltis D."/>
            <person name="Chen Z.-H."/>
        </authorList>
    </citation>
    <scope>NUCLEOTIDE SEQUENCE</scope>
    <source>
        <strain evidence="8">Whitten #5841</strain>
        <tissue evidence="8">Leaf</tissue>
    </source>
</reference>
<evidence type="ECO:0000256" key="3">
    <source>
        <dbReference type="ARBA" id="ARBA00022692"/>
    </source>
</evidence>
<evidence type="ECO:0000256" key="5">
    <source>
        <dbReference type="ARBA" id="ARBA00022989"/>
    </source>
</evidence>